<accession>A0ABZ2NTH9</accession>
<protein>
    <submittedName>
        <fullName evidence="1">Uncharacterized protein</fullName>
    </submittedName>
</protein>
<dbReference type="EMBL" id="CP147711">
    <property type="protein sequence ID" value="WXC78226.1"/>
    <property type="molecule type" value="Genomic_DNA"/>
</dbReference>
<gene>
    <name evidence="1" type="ORF">WDK88_33245</name>
</gene>
<evidence type="ECO:0000313" key="2">
    <source>
        <dbReference type="Proteomes" id="UP001432046"/>
    </source>
</evidence>
<organism evidence="1 2">
    <name type="scientific">Bradyrhizobium septentrionale</name>
    <dbReference type="NCBI Taxonomy" id="1404411"/>
    <lineage>
        <taxon>Bacteria</taxon>
        <taxon>Pseudomonadati</taxon>
        <taxon>Pseudomonadota</taxon>
        <taxon>Alphaproteobacteria</taxon>
        <taxon>Hyphomicrobiales</taxon>
        <taxon>Nitrobacteraceae</taxon>
        <taxon>Bradyrhizobium</taxon>
    </lineage>
</organism>
<sequence>MVDVRVATSWSSADTSAPVLTYDGQGNALTTWQQFNPGNAGDIVVVRVIYLWPVFLGPLGFNLSNQPNNTRMILATAAFQNEPSS</sequence>
<keyword evidence="2" id="KW-1185">Reference proteome</keyword>
<dbReference type="Proteomes" id="UP001432046">
    <property type="component" value="Chromosome"/>
</dbReference>
<proteinExistence type="predicted"/>
<reference evidence="1" key="2">
    <citation type="submission" date="2024-03" db="EMBL/GenBank/DDBJ databases">
        <authorList>
            <person name="Bromfield E.S.P."/>
            <person name="Cloutier S."/>
        </authorList>
    </citation>
    <scope>NUCLEOTIDE SEQUENCE</scope>
    <source>
        <strain evidence="1">5S5</strain>
    </source>
</reference>
<name>A0ABZ2NTH9_9BRAD</name>
<dbReference type="RefSeq" id="WP_338833688.1">
    <property type="nucleotide sequence ID" value="NZ_CP147708.1"/>
</dbReference>
<reference evidence="1" key="1">
    <citation type="journal article" date="2021" name="Int. J. Syst. Evol. Microbiol.">
        <title>Bradyrhizobium septentrionale sp. nov. (sv. septentrionale) and Bradyrhizobium quebecense sp. nov. (sv. septentrionale) associated with legumes native to Canada possess rearranged symbiosis genes and numerous insertion sequences.</title>
        <authorList>
            <person name="Bromfield E.S.P."/>
            <person name="Cloutier S."/>
        </authorList>
    </citation>
    <scope>NUCLEOTIDE SEQUENCE</scope>
    <source>
        <strain evidence="1">5S5</strain>
    </source>
</reference>
<evidence type="ECO:0000313" key="1">
    <source>
        <dbReference type="EMBL" id="WXC78226.1"/>
    </source>
</evidence>